<dbReference type="EMBL" id="QNVS01000003">
    <property type="protein sequence ID" value="REC56962.1"/>
    <property type="molecule type" value="Genomic_DNA"/>
</dbReference>
<protein>
    <recommendedName>
        <fullName evidence="1">Fibronectin type-III domain-containing protein</fullName>
    </recommendedName>
</protein>
<dbReference type="Proteomes" id="UP000256512">
    <property type="component" value="Unassembled WGS sequence"/>
</dbReference>
<evidence type="ECO:0000313" key="2">
    <source>
        <dbReference type="EMBL" id="REC56962.1"/>
    </source>
</evidence>
<dbReference type="InterPro" id="IPR003961">
    <property type="entry name" value="FN3_dom"/>
</dbReference>
<dbReference type="InterPro" id="IPR036116">
    <property type="entry name" value="FN3_sf"/>
</dbReference>
<name>A0A3D9BU47_9FLAO</name>
<comment type="caution">
    <text evidence="2">The sequence shown here is derived from an EMBL/GenBank/DDBJ whole genome shotgun (WGS) entry which is preliminary data.</text>
</comment>
<dbReference type="RefSeq" id="WP_115948862.1">
    <property type="nucleotide sequence ID" value="NZ_QNVS01000003.1"/>
</dbReference>
<gene>
    <name evidence="2" type="ORF">DRF62_02050</name>
</gene>
<dbReference type="Gene3D" id="2.60.40.10">
    <property type="entry name" value="Immunoglobulins"/>
    <property type="match status" value="1"/>
</dbReference>
<sequence length="545" mass="59444">MPIGTFNINQINVNVTDIIPPDNFATITKNGMPGNTYSIIEDNEWRADVEATTQSGIKGVAKPGLPYDPVTNPIPTPWTSGTNLYEKYDVNQSGNFPNFIDVNDEIITVSPTDIQLNEVQIWIKNGVAEKILKAMPQASVNVRLWDSLSSIDFPLTEGNQIIKNNIHWIVDEGQIAQSTDIPGTSIKWIQIGNSESTDDNEFSVLIGSIWDGNKYFNITTNTSLTINKNISQGYLVVKQDLVGNKTLTVEGVSLDINLNPDKRSLIGYILIGTNLMFSINKNLIETTVSIPDSQNPSQPTLTTENITHNSVNLVMTGATDNIGVVGYDIYKDGVFLTSTNSNNYQVTSLLLNTSYEFKVKSKDAAGNVSVFSNTVNPTTLAQALPISLTFSVHDGSFTTLSDGVHRITTQNEVGVSDQTLIGDGYFEFGGNVIGSIMFGLDDVSTLRAYGNPLVWNCHVIVGNGLGANYVNYRNGTQSQQGSPSGILKYRFSRIGTQVKLLKSTDGTNFTDLYTYPNAISGELWLKLSNPVGGTATTEYVKLLNL</sequence>
<dbReference type="CDD" id="cd00063">
    <property type="entry name" value="FN3"/>
    <property type="match status" value="1"/>
</dbReference>
<reference evidence="2 3" key="1">
    <citation type="journal article" date="2006" name="Int. J. Syst. Evol. Microbiol.">
        <title>Chryseobacterium piscium sp. nov., isolated from fish of the South Atlantic Ocean off South Africa.</title>
        <authorList>
            <person name="de Beer H."/>
            <person name="Hugo C.J."/>
            <person name="Jooste P.J."/>
            <person name="Vancanneyt M."/>
            <person name="Coenye T."/>
            <person name="Vandamme P."/>
        </authorList>
    </citation>
    <scope>NUCLEOTIDE SEQUENCE [LARGE SCALE GENOMIC DNA]</scope>
    <source>
        <strain evidence="2 3">CCUG 51923</strain>
    </source>
</reference>
<dbReference type="AlphaFoldDB" id="A0A3D9BU47"/>
<dbReference type="SMART" id="SM00060">
    <property type="entry name" value="FN3"/>
    <property type="match status" value="1"/>
</dbReference>
<proteinExistence type="predicted"/>
<accession>A0A3D9BU47</accession>
<keyword evidence="3" id="KW-1185">Reference proteome</keyword>
<feature type="domain" description="Fibronectin type-III" evidence="1">
    <location>
        <begin position="295"/>
        <end position="383"/>
    </location>
</feature>
<dbReference type="InterPro" id="IPR013783">
    <property type="entry name" value="Ig-like_fold"/>
</dbReference>
<dbReference type="PROSITE" id="PS50853">
    <property type="entry name" value="FN3"/>
    <property type="match status" value="1"/>
</dbReference>
<evidence type="ECO:0000313" key="3">
    <source>
        <dbReference type="Proteomes" id="UP000256512"/>
    </source>
</evidence>
<dbReference type="SUPFAM" id="SSF49265">
    <property type="entry name" value="Fibronectin type III"/>
    <property type="match status" value="1"/>
</dbReference>
<organism evidence="2 3">
    <name type="scientific">Chryseobacterium piscium</name>
    <dbReference type="NCBI Taxonomy" id="333702"/>
    <lineage>
        <taxon>Bacteria</taxon>
        <taxon>Pseudomonadati</taxon>
        <taxon>Bacteroidota</taxon>
        <taxon>Flavobacteriia</taxon>
        <taxon>Flavobacteriales</taxon>
        <taxon>Weeksellaceae</taxon>
        <taxon>Chryseobacterium group</taxon>
        <taxon>Chryseobacterium</taxon>
    </lineage>
</organism>
<evidence type="ECO:0000259" key="1">
    <source>
        <dbReference type="PROSITE" id="PS50853"/>
    </source>
</evidence>